<dbReference type="RefSeq" id="WP_065903808.1">
    <property type="nucleotide sequence ID" value="NZ_MAUE01000015.1"/>
</dbReference>
<evidence type="ECO:0000313" key="5">
    <source>
        <dbReference type="Proteomes" id="UP000240571"/>
    </source>
</evidence>
<evidence type="ECO:0000256" key="1">
    <source>
        <dbReference type="SAM" id="MobiDB-lite"/>
    </source>
</evidence>
<accession>A0A2T4G102</accession>
<dbReference type="OrthoDB" id="6965307at2"/>
<organism evidence="3 5">
    <name type="scientific">Pseudomonas aylmerensis</name>
    <dbReference type="NCBI Taxonomy" id="1869229"/>
    <lineage>
        <taxon>Bacteria</taxon>
        <taxon>Pseudomonadati</taxon>
        <taxon>Pseudomonadota</taxon>
        <taxon>Gammaproteobacteria</taxon>
        <taxon>Pseudomonadales</taxon>
        <taxon>Pseudomonadaceae</taxon>
        <taxon>Pseudomonas</taxon>
    </lineage>
</organism>
<dbReference type="Proteomes" id="UP000240571">
    <property type="component" value="Unassembled WGS sequence"/>
</dbReference>
<name>A0A2T4G102_9PSED</name>
<reference evidence="2 4" key="1">
    <citation type="submission" date="2016-06" db="EMBL/GenBank/DDBJ databases">
        <title>Draft genome sequence of Pseudomonas sp. S1E40, a novel strain antagonistic activity to fungal plant pathogen.</title>
        <authorList>
            <person name="Tambong J.T."/>
            <person name="Tchagang C."/>
            <person name="Xu R."/>
        </authorList>
    </citation>
    <scope>NUCLEOTIDE SEQUENCE [LARGE SCALE GENOMIC DNA]</scope>
    <source>
        <strain evidence="2 4">S1E40</strain>
    </source>
</reference>
<proteinExistence type="predicted"/>
<dbReference type="EMBL" id="MAUE01000015">
    <property type="protein sequence ID" value="OCW28147.1"/>
    <property type="molecule type" value="Genomic_DNA"/>
</dbReference>
<gene>
    <name evidence="2" type="ORF">BBG20_12615</name>
    <name evidence="3" type="ORF">C9382_12485</name>
</gene>
<dbReference type="Proteomes" id="UP000095081">
    <property type="component" value="Unassembled WGS sequence"/>
</dbReference>
<sequence length="118" mass="12340">MNIKALWGFVGNAELLGAESPKVKSGQEFQNVDEEYAHVLLGKGLAVELDANGKPKVAKPKNTKPAAPDENKAAAERAAANKASEEKAAAEKADAEKAAEEKAAEEKAAAEKAVKEAK</sequence>
<dbReference type="EMBL" id="PYWW01000027">
    <property type="protein sequence ID" value="PTC29356.1"/>
    <property type="molecule type" value="Genomic_DNA"/>
</dbReference>
<protein>
    <submittedName>
        <fullName evidence="3">Uncharacterized protein</fullName>
    </submittedName>
</protein>
<feature type="region of interest" description="Disordered" evidence="1">
    <location>
        <begin position="52"/>
        <end position="104"/>
    </location>
</feature>
<evidence type="ECO:0000313" key="2">
    <source>
        <dbReference type="EMBL" id="OCW28147.1"/>
    </source>
</evidence>
<feature type="compositionally biased region" description="Basic and acidic residues" evidence="1">
    <location>
        <begin position="83"/>
        <end position="104"/>
    </location>
</feature>
<dbReference type="AlphaFoldDB" id="A0A2T4G102"/>
<reference evidence="3 5" key="2">
    <citation type="submission" date="2018-03" db="EMBL/GenBank/DDBJ databases">
        <title>Diversity of bacteria associated with corn roots inoculated with woodland soils in Canada, and Description of Pseudomonas aylmerense sp. nov.</title>
        <authorList>
            <person name="Tambong J.T."/>
            <person name="Xu R."/>
            <person name="Tchagang C."/>
        </authorList>
    </citation>
    <scope>NUCLEOTIDE SEQUENCE [LARGE SCALE GENOMIC DNA]</scope>
    <source>
        <strain evidence="3 5">S1E44</strain>
    </source>
</reference>
<comment type="caution">
    <text evidence="3">The sequence shown here is derived from an EMBL/GenBank/DDBJ whole genome shotgun (WGS) entry which is preliminary data.</text>
</comment>
<evidence type="ECO:0000313" key="3">
    <source>
        <dbReference type="EMBL" id="PTC29356.1"/>
    </source>
</evidence>
<keyword evidence="4" id="KW-1185">Reference proteome</keyword>
<evidence type="ECO:0000313" key="4">
    <source>
        <dbReference type="Proteomes" id="UP000095081"/>
    </source>
</evidence>